<keyword evidence="3 9" id="KW-0813">Transport</keyword>
<dbReference type="SUPFAM" id="SSF158791">
    <property type="entry name" value="MgtE N-terminal domain-like"/>
    <property type="match status" value="1"/>
</dbReference>
<dbReference type="InterPro" id="IPR038076">
    <property type="entry name" value="MgtE_N_sf"/>
</dbReference>
<sequence length="456" mass="51345">MMVMRRSTKLNLYQQLQELLQQGHIETFRESLLSLHIQDQVEWFEGLEDLEIRQRVYDTLTPEELADIFQGLDVDEQQKIMAEMNRDKWILTLNEMASDDVADYLEELEDEEVSTALNEMDEETAEKVQQIMEYHEETAGALMATEFIAIKTTDTVQQVMLNLRNDAPEAETIYYLYVVDTDGRLVGVVSLRDLITSDPSEVIENVMSQRVVSVKSYQDQEEVARLMQKYDFLATPVVSEENRLVGIITVDDIIDVIEDETTEDFGEISAVRGATGADITAWESTKKRAPWIIMLMFLGLITAEVIGYFEETLQTIVILAAFIPLLMDAAGNTGTQSLAVMVRNIALGTFDKRNVWRVLRRELLTGVMIGAGSGVTIALLIILFYEQNYVIAAIVGISIMLTLSVSTLTGSIIPLIINRLKIDPAVASGPFITTLNDIFGLLIYFTIATSMIEYLM</sequence>
<evidence type="ECO:0000256" key="2">
    <source>
        <dbReference type="ARBA" id="ARBA00009749"/>
    </source>
</evidence>
<evidence type="ECO:0000256" key="8">
    <source>
        <dbReference type="PROSITE-ProRule" id="PRU00703"/>
    </source>
</evidence>
<dbReference type="Gene3D" id="1.25.60.10">
    <property type="entry name" value="MgtE N-terminal domain-like"/>
    <property type="match status" value="1"/>
</dbReference>
<dbReference type="PROSITE" id="PS51371">
    <property type="entry name" value="CBS"/>
    <property type="match status" value="2"/>
</dbReference>
<evidence type="ECO:0000256" key="4">
    <source>
        <dbReference type="ARBA" id="ARBA00022692"/>
    </source>
</evidence>
<dbReference type="PANTHER" id="PTHR43773:SF1">
    <property type="entry name" value="MAGNESIUM TRANSPORTER MGTE"/>
    <property type="match status" value="1"/>
</dbReference>
<keyword evidence="5 9" id="KW-0460">Magnesium</keyword>
<dbReference type="Gene3D" id="3.10.580.10">
    <property type="entry name" value="CBS-domain"/>
    <property type="match status" value="1"/>
</dbReference>
<dbReference type="InterPro" id="IPR036739">
    <property type="entry name" value="SLC41_membr_dom_sf"/>
</dbReference>
<keyword evidence="7 9" id="KW-0472">Membrane</keyword>
<dbReference type="RefSeq" id="WP_306976405.1">
    <property type="nucleotide sequence ID" value="NZ_JAUSTQ010000006.1"/>
</dbReference>
<dbReference type="EMBL" id="JAUSTQ010000006">
    <property type="protein sequence ID" value="MDQ0159710.1"/>
    <property type="molecule type" value="Genomic_DNA"/>
</dbReference>
<dbReference type="Pfam" id="PF01769">
    <property type="entry name" value="MgtE"/>
    <property type="match status" value="1"/>
</dbReference>
<feature type="domain" description="CBS" evidence="10">
    <location>
        <begin position="143"/>
        <end position="205"/>
    </location>
</feature>
<keyword evidence="12" id="KW-1185">Reference proteome</keyword>
<dbReference type="PANTHER" id="PTHR43773">
    <property type="entry name" value="MAGNESIUM TRANSPORTER MGTE"/>
    <property type="match status" value="1"/>
</dbReference>
<accession>A0ABT9VFS4</accession>
<dbReference type="InterPro" id="IPR006669">
    <property type="entry name" value="MgtE_transporter"/>
</dbReference>
<name>A0ABT9VFS4_9BACI</name>
<keyword evidence="4 9" id="KW-0812">Transmembrane</keyword>
<evidence type="ECO:0000313" key="12">
    <source>
        <dbReference type="Proteomes" id="UP001224359"/>
    </source>
</evidence>
<evidence type="ECO:0000256" key="1">
    <source>
        <dbReference type="ARBA" id="ARBA00004141"/>
    </source>
</evidence>
<comment type="function">
    <text evidence="9">Acts as a magnesium transporter.</text>
</comment>
<dbReference type="SMART" id="SM00924">
    <property type="entry name" value="MgtE_N"/>
    <property type="match status" value="1"/>
</dbReference>
<dbReference type="Proteomes" id="UP001224359">
    <property type="component" value="Unassembled WGS sequence"/>
</dbReference>
<feature type="transmembrane region" description="Helical" evidence="9">
    <location>
        <begin position="363"/>
        <end position="385"/>
    </location>
</feature>
<dbReference type="InterPro" id="IPR006668">
    <property type="entry name" value="Mg_transptr_MgtE_intracell_dom"/>
</dbReference>
<keyword evidence="6 9" id="KW-1133">Transmembrane helix</keyword>
<dbReference type="Pfam" id="PF00571">
    <property type="entry name" value="CBS"/>
    <property type="match status" value="2"/>
</dbReference>
<organism evidence="11 12">
    <name type="scientific">Alkalibacillus salilacus</name>
    <dbReference type="NCBI Taxonomy" id="284582"/>
    <lineage>
        <taxon>Bacteria</taxon>
        <taxon>Bacillati</taxon>
        <taxon>Bacillota</taxon>
        <taxon>Bacilli</taxon>
        <taxon>Bacillales</taxon>
        <taxon>Bacillaceae</taxon>
        <taxon>Alkalibacillus</taxon>
    </lineage>
</organism>
<dbReference type="SUPFAM" id="SSF54631">
    <property type="entry name" value="CBS-domain pair"/>
    <property type="match status" value="1"/>
</dbReference>
<evidence type="ECO:0000256" key="5">
    <source>
        <dbReference type="ARBA" id="ARBA00022842"/>
    </source>
</evidence>
<feature type="transmembrane region" description="Helical" evidence="9">
    <location>
        <begin position="315"/>
        <end position="342"/>
    </location>
</feature>
<comment type="subcellular location">
    <subcellularLocation>
        <location evidence="9">Cell membrane</location>
        <topology evidence="9">Multi-pass membrane protein</topology>
    </subcellularLocation>
    <subcellularLocation>
        <location evidence="1">Membrane</location>
        <topology evidence="1">Multi-pass membrane protein</topology>
    </subcellularLocation>
</comment>
<evidence type="ECO:0000256" key="7">
    <source>
        <dbReference type="ARBA" id="ARBA00023136"/>
    </source>
</evidence>
<evidence type="ECO:0000259" key="10">
    <source>
        <dbReference type="PROSITE" id="PS51371"/>
    </source>
</evidence>
<dbReference type="InterPro" id="IPR046342">
    <property type="entry name" value="CBS_dom_sf"/>
</dbReference>
<keyword evidence="9" id="KW-0479">Metal-binding</keyword>
<comment type="caution">
    <text evidence="11">The sequence shown here is derived from an EMBL/GenBank/DDBJ whole genome shotgun (WGS) entry which is preliminary data.</text>
</comment>
<dbReference type="Pfam" id="PF03448">
    <property type="entry name" value="MgtE_N"/>
    <property type="match status" value="1"/>
</dbReference>
<evidence type="ECO:0000313" key="11">
    <source>
        <dbReference type="EMBL" id="MDQ0159710.1"/>
    </source>
</evidence>
<evidence type="ECO:0000256" key="3">
    <source>
        <dbReference type="ARBA" id="ARBA00022448"/>
    </source>
</evidence>
<dbReference type="Gene3D" id="1.10.357.20">
    <property type="entry name" value="SLC41 divalent cation transporters, integral membrane domain"/>
    <property type="match status" value="1"/>
</dbReference>
<dbReference type="NCBIfam" id="TIGR00400">
    <property type="entry name" value="mgtE"/>
    <property type="match status" value="1"/>
</dbReference>
<gene>
    <name evidence="11" type="ORF">J2S77_001696</name>
</gene>
<dbReference type="SMART" id="SM00116">
    <property type="entry name" value="CBS"/>
    <property type="match status" value="2"/>
</dbReference>
<comment type="caution">
    <text evidence="9">Lacks conserved residue(s) required for the propagation of feature annotation.</text>
</comment>
<evidence type="ECO:0000256" key="6">
    <source>
        <dbReference type="ARBA" id="ARBA00022989"/>
    </source>
</evidence>
<feature type="domain" description="CBS" evidence="10">
    <location>
        <begin position="207"/>
        <end position="263"/>
    </location>
</feature>
<dbReference type="SUPFAM" id="SSF161093">
    <property type="entry name" value="MgtE membrane domain-like"/>
    <property type="match status" value="1"/>
</dbReference>
<keyword evidence="9" id="KW-1003">Cell membrane</keyword>
<comment type="subunit">
    <text evidence="9">Homodimer.</text>
</comment>
<dbReference type="InterPro" id="IPR006667">
    <property type="entry name" value="SLC41_membr_dom"/>
</dbReference>
<dbReference type="InterPro" id="IPR000644">
    <property type="entry name" value="CBS_dom"/>
</dbReference>
<feature type="transmembrane region" description="Helical" evidence="9">
    <location>
        <begin position="291"/>
        <end position="309"/>
    </location>
</feature>
<comment type="similarity">
    <text evidence="2 9">Belongs to the SLC41A transporter family.</text>
</comment>
<keyword evidence="8" id="KW-0129">CBS domain</keyword>
<proteinExistence type="inferred from homology"/>
<feature type="transmembrane region" description="Helical" evidence="9">
    <location>
        <begin position="391"/>
        <end position="417"/>
    </location>
</feature>
<dbReference type="CDD" id="cd04606">
    <property type="entry name" value="CBS_pair_Mg_transporter"/>
    <property type="match status" value="1"/>
</dbReference>
<reference evidence="11 12" key="1">
    <citation type="submission" date="2023-07" db="EMBL/GenBank/DDBJ databases">
        <title>Genomic Encyclopedia of Type Strains, Phase IV (KMG-IV): sequencing the most valuable type-strain genomes for metagenomic binning, comparative biology and taxonomic classification.</title>
        <authorList>
            <person name="Goeker M."/>
        </authorList>
    </citation>
    <scope>NUCLEOTIDE SEQUENCE [LARGE SCALE GENOMIC DNA]</scope>
    <source>
        <strain evidence="11 12">DSM 16460</strain>
    </source>
</reference>
<protein>
    <recommendedName>
        <fullName evidence="9">Magnesium transporter MgtE</fullName>
    </recommendedName>
</protein>
<evidence type="ECO:0000256" key="9">
    <source>
        <dbReference type="RuleBase" id="RU362011"/>
    </source>
</evidence>